<dbReference type="InterPro" id="IPR050679">
    <property type="entry name" value="Bact_HTH_transcr_reg"/>
</dbReference>
<name>F2Z8Q1_STRRO</name>
<feature type="domain" description="HTH gntR-type" evidence="4">
    <location>
        <begin position="9"/>
        <end position="77"/>
    </location>
</feature>
<gene>
    <name evidence="5" type="primary">pSLA2-M.37</name>
</gene>
<dbReference type="InterPro" id="IPR028978">
    <property type="entry name" value="Chorismate_lyase_/UTRA_dom_sf"/>
</dbReference>
<dbReference type="AlphaFoldDB" id="F2Z8Q1"/>
<dbReference type="Pfam" id="PF00392">
    <property type="entry name" value="GntR"/>
    <property type="match status" value="1"/>
</dbReference>
<organism evidence="5">
    <name type="scientific">Streptomyces rochei</name>
    <name type="common">Streptomyces parvullus</name>
    <dbReference type="NCBI Taxonomy" id="1928"/>
    <lineage>
        <taxon>Bacteria</taxon>
        <taxon>Bacillati</taxon>
        <taxon>Actinomycetota</taxon>
        <taxon>Actinomycetes</taxon>
        <taxon>Kitasatosporales</taxon>
        <taxon>Streptomycetaceae</taxon>
        <taxon>Streptomyces</taxon>
        <taxon>Streptomyces rochei group</taxon>
    </lineage>
</organism>
<dbReference type="Gene3D" id="1.10.10.10">
    <property type="entry name" value="Winged helix-like DNA-binding domain superfamily/Winged helix DNA-binding domain"/>
    <property type="match status" value="1"/>
</dbReference>
<dbReference type="SUPFAM" id="SSF64288">
    <property type="entry name" value="Chorismate lyase-like"/>
    <property type="match status" value="1"/>
</dbReference>
<sequence>MPPAAPKKPPKWRQLADEIAAQIAGGTYAPGDRLPSVQAQVSAGKGATATVHRAYQALEAEGLVRTLQGSGTTVLGPESTPLSTITGAARLERLRRTGRALAPREEYVNSRAVLRSCADQEISELLGIDLYDEVVLRSRTFVREDKPTVLALNVIHMRALIVLPELLQTEPMVKFRHDLYAERTGKSVTAGPERSTARLASDNELSEFGIDVPPDVPVPVLVLRTVYSDDDGPLEVWEDILRPGMWHSSNA</sequence>
<dbReference type="EMBL" id="AB597522">
    <property type="protein sequence ID" value="BAK19831.1"/>
    <property type="molecule type" value="Genomic_DNA"/>
</dbReference>
<accession>F2Z8Q1</accession>
<dbReference type="PROSITE" id="PS50949">
    <property type="entry name" value="HTH_GNTR"/>
    <property type="match status" value="1"/>
</dbReference>
<evidence type="ECO:0000313" key="5">
    <source>
        <dbReference type="EMBL" id="BAK19831.1"/>
    </source>
</evidence>
<dbReference type="Gene3D" id="3.40.1410.10">
    <property type="entry name" value="Chorismate lyase-like"/>
    <property type="match status" value="1"/>
</dbReference>
<geneLocation type="plasmid" evidence="5">
    <name>pSLA2-M</name>
</geneLocation>
<keyword evidence="5" id="KW-0614">Plasmid</keyword>
<dbReference type="PANTHER" id="PTHR44846:SF17">
    <property type="entry name" value="GNTR-FAMILY TRANSCRIPTIONAL REGULATOR"/>
    <property type="match status" value="1"/>
</dbReference>
<dbReference type="GO" id="GO:0003677">
    <property type="term" value="F:DNA binding"/>
    <property type="evidence" value="ECO:0007669"/>
    <property type="project" value="UniProtKB-KW"/>
</dbReference>
<dbReference type="SUPFAM" id="SSF46785">
    <property type="entry name" value="Winged helix' DNA-binding domain"/>
    <property type="match status" value="1"/>
</dbReference>
<dbReference type="SMART" id="SM00345">
    <property type="entry name" value="HTH_GNTR"/>
    <property type="match status" value="1"/>
</dbReference>
<dbReference type="PANTHER" id="PTHR44846">
    <property type="entry name" value="MANNOSYL-D-GLYCERATE TRANSPORT/METABOLISM SYSTEM REPRESSOR MNGR-RELATED"/>
    <property type="match status" value="1"/>
</dbReference>
<evidence type="ECO:0000256" key="1">
    <source>
        <dbReference type="ARBA" id="ARBA00023015"/>
    </source>
</evidence>
<reference evidence="5" key="2">
    <citation type="journal article" date="2011" name="Biosci. Biotechnol. Biochem.">
        <title>pSLA2-M of Streptomyces rochei is a composite linear plasmid characterized by self-defense genes and homology with pSLA2-L.</title>
        <authorList>
            <person name="Yang Y."/>
            <person name="Kurokawa T."/>
            <person name="Takahama Y."/>
            <person name="Nindita Y."/>
            <person name="Mochizuki S."/>
            <person name="Arakawa K."/>
            <person name="Endo S."/>
            <person name="Kinashi H."/>
        </authorList>
    </citation>
    <scope>NUCLEOTIDE SEQUENCE</scope>
    <source>
        <strain evidence="5">7434AN4</strain>
        <plasmid evidence="5">pSLA2-M</plasmid>
    </source>
</reference>
<reference evidence="5" key="1">
    <citation type="journal article" date="1994" name="J. Antibiot.">
        <title>Isolation and characterization of linear plasmids from lankacidin-producing Streptomyces species.</title>
        <authorList>
            <person name="Kinashi H."/>
            <person name="Mori E."/>
            <person name="Hatani A."/>
            <person name="Nimi O."/>
        </authorList>
    </citation>
    <scope>NUCLEOTIDE SEQUENCE</scope>
    <source>
        <strain evidence="5">7434AN4</strain>
        <plasmid evidence="5">pSLA2-M</plasmid>
    </source>
</reference>
<dbReference type="CDD" id="cd07377">
    <property type="entry name" value="WHTH_GntR"/>
    <property type="match status" value="1"/>
</dbReference>
<protein>
    <submittedName>
        <fullName evidence="5">Putative GntR family transcriptional regulator</fullName>
    </submittedName>
</protein>
<proteinExistence type="predicted"/>
<dbReference type="InterPro" id="IPR000524">
    <property type="entry name" value="Tscrpt_reg_HTH_GntR"/>
</dbReference>
<evidence type="ECO:0000256" key="2">
    <source>
        <dbReference type="ARBA" id="ARBA00023125"/>
    </source>
</evidence>
<keyword evidence="3" id="KW-0804">Transcription</keyword>
<evidence type="ECO:0000259" key="4">
    <source>
        <dbReference type="PROSITE" id="PS50949"/>
    </source>
</evidence>
<dbReference type="GO" id="GO:0045892">
    <property type="term" value="P:negative regulation of DNA-templated transcription"/>
    <property type="evidence" value="ECO:0007669"/>
    <property type="project" value="TreeGrafter"/>
</dbReference>
<keyword evidence="1" id="KW-0805">Transcription regulation</keyword>
<keyword evidence="2" id="KW-0238">DNA-binding</keyword>
<dbReference type="InterPro" id="IPR036388">
    <property type="entry name" value="WH-like_DNA-bd_sf"/>
</dbReference>
<dbReference type="GO" id="GO:0003700">
    <property type="term" value="F:DNA-binding transcription factor activity"/>
    <property type="evidence" value="ECO:0007669"/>
    <property type="project" value="InterPro"/>
</dbReference>
<dbReference type="InterPro" id="IPR036390">
    <property type="entry name" value="WH_DNA-bd_sf"/>
</dbReference>
<evidence type="ECO:0000256" key="3">
    <source>
        <dbReference type="ARBA" id="ARBA00023163"/>
    </source>
</evidence>